<evidence type="ECO:0000313" key="2">
    <source>
        <dbReference type="EMBL" id="KIQ03301.1"/>
    </source>
</evidence>
<feature type="transmembrane region" description="Helical" evidence="1">
    <location>
        <begin position="50"/>
        <end position="71"/>
    </location>
</feature>
<dbReference type="AlphaFoldDB" id="A0A0D0L0R8"/>
<feature type="transmembrane region" description="Helical" evidence="1">
    <location>
        <begin position="154"/>
        <end position="174"/>
    </location>
</feature>
<feature type="transmembrane region" description="Helical" evidence="1">
    <location>
        <begin position="186"/>
        <end position="208"/>
    </location>
</feature>
<reference evidence="2 3" key="1">
    <citation type="submission" date="2014-12" db="EMBL/GenBank/DDBJ databases">
        <title>16Stimator: statistical estimation of ribosomal gene copy numbers from draft genome assemblies.</title>
        <authorList>
            <person name="Perisin M.A."/>
            <person name="Vetter M."/>
            <person name="Gilbert J.A."/>
            <person name="Bergelson J."/>
        </authorList>
    </citation>
    <scope>NUCLEOTIDE SEQUENCE [LARGE SCALE GENOMIC DNA]</scope>
    <source>
        <strain evidence="2 3">MEJ086</strain>
    </source>
</reference>
<accession>A0A0D0L0R8</accession>
<dbReference type="Pfam" id="PF06790">
    <property type="entry name" value="UPF0259"/>
    <property type="match status" value="1"/>
</dbReference>
<gene>
    <name evidence="2" type="ORF">RU08_06570</name>
</gene>
<dbReference type="EMBL" id="JXQW01000013">
    <property type="protein sequence ID" value="KIQ03301.1"/>
    <property type="molecule type" value="Genomic_DNA"/>
</dbReference>
<keyword evidence="1" id="KW-0472">Membrane</keyword>
<feature type="transmembrane region" description="Helical" evidence="1">
    <location>
        <begin position="12"/>
        <end position="30"/>
    </location>
</feature>
<proteinExistence type="predicted"/>
<organism evidence="2 3">
    <name type="scientific">Pseudomonas fulva</name>
    <dbReference type="NCBI Taxonomy" id="47880"/>
    <lineage>
        <taxon>Bacteria</taxon>
        <taxon>Pseudomonadati</taxon>
        <taxon>Pseudomonadota</taxon>
        <taxon>Gammaproteobacteria</taxon>
        <taxon>Pseudomonadales</taxon>
        <taxon>Pseudomonadaceae</taxon>
        <taxon>Pseudomonas</taxon>
    </lineage>
</organism>
<keyword evidence="1" id="KW-0812">Transmembrane</keyword>
<evidence type="ECO:0000313" key="3">
    <source>
        <dbReference type="Proteomes" id="UP000032068"/>
    </source>
</evidence>
<dbReference type="OrthoDB" id="6196264at2"/>
<protein>
    <submittedName>
        <fullName evidence="2">Membrane protein</fullName>
    </submittedName>
</protein>
<name>A0A0D0L0R8_9PSED</name>
<evidence type="ECO:0000256" key="1">
    <source>
        <dbReference type="SAM" id="Phobius"/>
    </source>
</evidence>
<sequence length="219" mass="24336">MNPLDALRDAWFFFRQNLLQIILLCLPFLLLEAALSMQLEGLVTAAKVPLYDVLLGLLFYPLYSAALILFIDARSRGEQPARGALVAMSLSLWPRFVLLAGIGTLAIMLGASLFILPGLWLMVRLVFSDYLLVLRGVSPLQALHQSLQLTQGHFWPILTCVMLVMVPPWLVGFWAGDIAAEPAGRLLLDLLLGLFQLFTTVVVFRLYMLRTGDNTAPLP</sequence>
<dbReference type="RefSeq" id="WP_042553002.1">
    <property type="nucleotide sequence ID" value="NZ_JXQW01000013.1"/>
</dbReference>
<keyword evidence="1" id="KW-1133">Transmembrane helix</keyword>
<feature type="transmembrane region" description="Helical" evidence="1">
    <location>
        <begin position="92"/>
        <end position="123"/>
    </location>
</feature>
<comment type="caution">
    <text evidence="2">The sequence shown here is derived from an EMBL/GenBank/DDBJ whole genome shotgun (WGS) entry which is preliminary data.</text>
</comment>
<dbReference type="Proteomes" id="UP000032068">
    <property type="component" value="Unassembled WGS sequence"/>
</dbReference>